<dbReference type="Proteomes" id="UP000245207">
    <property type="component" value="Unassembled WGS sequence"/>
</dbReference>
<protein>
    <submittedName>
        <fullName evidence="2">Uncharacterized protein</fullName>
    </submittedName>
</protein>
<feature type="region of interest" description="Disordered" evidence="1">
    <location>
        <begin position="595"/>
        <end position="628"/>
    </location>
</feature>
<keyword evidence="3" id="KW-1185">Reference proteome</keyword>
<feature type="compositionally biased region" description="Polar residues" evidence="1">
    <location>
        <begin position="412"/>
        <end position="430"/>
    </location>
</feature>
<proteinExistence type="predicted"/>
<feature type="compositionally biased region" description="Polar residues" evidence="1">
    <location>
        <begin position="188"/>
        <end position="205"/>
    </location>
</feature>
<dbReference type="AlphaFoldDB" id="A0A2U1NV60"/>
<evidence type="ECO:0000256" key="1">
    <source>
        <dbReference type="SAM" id="MobiDB-lite"/>
    </source>
</evidence>
<feature type="compositionally biased region" description="Low complexity" evidence="1">
    <location>
        <begin position="106"/>
        <end position="117"/>
    </location>
</feature>
<feature type="region of interest" description="Disordered" evidence="1">
    <location>
        <begin position="152"/>
        <end position="218"/>
    </location>
</feature>
<feature type="compositionally biased region" description="Basic and acidic residues" evidence="1">
    <location>
        <begin position="605"/>
        <end position="622"/>
    </location>
</feature>
<feature type="compositionally biased region" description="Low complexity" evidence="1">
    <location>
        <begin position="492"/>
        <end position="506"/>
    </location>
</feature>
<dbReference type="OrthoDB" id="1920930at2759"/>
<gene>
    <name evidence="2" type="ORF">CTI12_AA225170</name>
</gene>
<feature type="region of interest" description="Disordered" evidence="1">
    <location>
        <begin position="96"/>
        <end position="121"/>
    </location>
</feature>
<dbReference type="STRING" id="35608.A0A2U1NV60"/>
<feature type="compositionally biased region" description="Basic and acidic residues" evidence="1">
    <location>
        <begin position="507"/>
        <end position="533"/>
    </location>
</feature>
<sequence>MIPELQKNLENLAAFDMLRELKVMFEQQPEQKLFDTVRSFHACKQEEGQSVKKGMPKKAPVVLAINKGRIQKKNKGKPLAPSKDKGKARLSLLMPPNLKFPHLPRRSTQQRTQSATTVEWSGIGGATVMPTWKDCRRTKLAALAHQNFSKRLVSSDASESYTQRGSCDKSSSESEEEEEGKGADASLAQKTPSPKATHVATSKTKVQAPIVTQRRKRRQYLNKDAPIVDSVIQLDSSKGGDSTDIDSSGIGVSTSTVVPAETAESVPTEDIIMDFADQPSAKVDSVAASTDADTSNISADATPITIPADEALPMVSADPPTVFVDPPASSISTGNAKDKAVMIEESLPSRVKSKTELELEELSARVAADLTEQELAAETKRQEELKLSEIVARRLQENLNTSDSDSLPDEVSPSSASQPSVTAEGAQSASAYEVPKADSVPPEPSISVEQSIPPQETATTEDDIKGESKASSSAANVSFVGKGKTSTNKVNSVSFITGSYTSSSSSMRERDVPAGFADEKRQLKEQRERERKNKPLTNGEQREWMTNYVKSQGEGWKLHQLRRLTHDQLKSEFEKCVKHVNRFIPMDYELKASSLKRHGSTLQSESDKRQKVEDVVKKEEGVPKPIIK</sequence>
<accession>A0A2U1NV60</accession>
<feature type="region of interest" description="Disordered" evidence="1">
    <location>
        <begin position="397"/>
        <end position="541"/>
    </location>
</feature>
<dbReference type="EMBL" id="PKPP01002137">
    <property type="protein sequence ID" value="PWA77371.1"/>
    <property type="molecule type" value="Genomic_DNA"/>
</dbReference>
<feature type="compositionally biased region" description="Polar residues" evidence="1">
    <location>
        <begin position="447"/>
        <end position="458"/>
    </location>
</feature>
<feature type="compositionally biased region" description="Polar residues" evidence="1">
    <location>
        <begin position="155"/>
        <end position="165"/>
    </location>
</feature>
<reference evidence="2 3" key="1">
    <citation type="journal article" date="2018" name="Mol. Plant">
        <title>The genome of Artemisia annua provides insight into the evolution of Asteraceae family and artemisinin biosynthesis.</title>
        <authorList>
            <person name="Shen Q."/>
            <person name="Zhang L."/>
            <person name="Liao Z."/>
            <person name="Wang S."/>
            <person name="Yan T."/>
            <person name="Shi P."/>
            <person name="Liu M."/>
            <person name="Fu X."/>
            <person name="Pan Q."/>
            <person name="Wang Y."/>
            <person name="Lv Z."/>
            <person name="Lu X."/>
            <person name="Zhang F."/>
            <person name="Jiang W."/>
            <person name="Ma Y."/>
            <person name="Chen M."/>
            <person name="Hao X."/>
            <person name="Li L."/>
            <person name="Tang Y."/>
            <person name="Lv G."/>
            <person name="Zhou Y."/>
            <person name="Sun X."/>
            <person name="Brodelius P.E."/>
            <person name="Rose J.K.C."/>
            <person name="Tang K."/>
        </authorList>
    </citation>
    <scope>NUCLEOTIDE SEQUENCE [LARGE SCALE GENOMIC DNA]</scope>
    <source>
        <strain evidence="3">cv. Huhao1</strain>
        <tissue evidence="2">Leaf</tissue>
    </source>
</reference>
<evidence type="ECO:0000313" key="2">
    <source>
        <dbReference type="EMBL" id="PWA77371.1"/>
    </source>
</evidence>
<name>A0A2U1NV60_ARTAN</name>
<organism evidence="2 3">
    <name type="scientific">Artemisia annua</name>
    <name type="common">Sweet wormwood</name>
    <dbReference type="NCBI Taxonomy" id="35608"/>
    <lineage>
        <taxon>Eukaryota</taxon>
        <taxon>Viridiplantae</taxon>
        <taxon>Streptophyta</taxon>
        <taxon>Embryophyta</taxon>
        <taxon>Tracheophyta</taxon>
        <taxon>Spermatophyta</taxon>
        <taxon>Magnoliopsida</taxon>
        <taxon>eudicotyledons</taxon>
        <taxon>Gunneridae</taxon>
        <taxon>Pentapetalae</taxon>
        <taxon>asterids</taxon>
        <taxon>campanulids</taxon>
        <taxon>Asterales</taxon>
        <taxon>Asteraceae</taxon>
        <taxon>Asteroideae</taxon>
        <taxon>Anthemideae</taxon>
        <taxon>Artemisiinae</taxon>
        <taxon>Artemisia</taxon>
    </lineage>
</organism>
<evidence type="ECO:0000313" key="3">
    <source>
        <dbReference type="Proteomes" id="UP000245207"/>
    </source>
</evidence>
<comment type="caution">
    <text evidence="2">The sequence shown here is derived from an EMBL/GenBank/DDBJ whole genome shotgun (WGS) entry which is preliminary data.</text>
</comment>